<keyword evidence="1" id="KW-0472">Membrane</keyword>
<keyword evidence="1" id="KW-0812">Transmembrane</keyword>
<evidence type="ECO:0000313" key="3">
    <source>
        <dbReference type="Proteomes" id="UP000008311"/>
    </source>
</evidence>
<dbReference type="EMBL" id="EQ974001">
    <property type="protein sequence ID" value="EEF35951.1"/>
    <property type="molecule type" value="Genomic_DNA"/>
</dbReference>
<dbReference type="AlphaFoldDB" id="B9SKD7"/>
<dbReference type="InParanoid" id="B9SKD7"/>
<name>B9SKD7_RICCO</name>
<proteinExistence type="predicted"/>
<keyword evidence="1" id="KW-1133">Transmembrane helix</keyword>
<protein>
    <submittedName>
        <fullName evidence="2">Uncharacterized protein</fullName>
    </submittedName>
</protein>
<gene>
    <name evidence="2" type="ORF">RCOM_0759610</name>
</gene>
<organism evidence="2 3">
    <name type="scientific">Ricinus communis</name>
    <name type="common">Castor bean</name>
    <dbReference type="NCBI Taxonomy" id="3988"/>
    <lineage>
        <taxon>Eukaryota</taxon>
        <taxon>Viridiplantae</taxon>
        <taxon>Streptophyta</taxon>
        <taxon>Embryophyta</taxon>
        <taxon>Tracheophyta</taxon>
        <taxon>Spermatophyta</taxon>
        <taxon>Magnoliopsida</taxon>
        <taxon>eudicotyledons</taxon>
        <taxon>Gunneridae</taxon>
        <taxon>Pentapetalae</taxon>
        <taxon>rosids</taxon>
        <taxon>fabids</taxon>
        <taxon>Malpighiales</taxon>
        <taxon>Euphorbiaceae</taxon>
        <taxon>Acalyphoideae</taxon>
        <taxon>Acalypheae</taxon>
        <taxon>Ricinus</taxon>
    </lineage>
</organism>
<sequence>MIRKDVLQPNNSTYLMSTHNMTRVPLQLITYNCPSASTPNIFFTHVLFISQLDPSYAMVVMVIALAVLPTAVKTATLILMLTVLDFRQSNQKVKSRSNITVIGIL</sequence>
<evidence type="ECO:0000256" key="1">
    <source>
        <dbReference type="SAM" id="Phobius"/>
    </source>
</evidence>
<accession>B9SKD7</accession>
<dbReference type="Proteomes" id="UP000008311">
    <property type="component" value="Unassembled WGS sequence"/>
</dbReference>
<reference evidence="3" key="1">
    <citation type="journal article" date="2010" name="Nat. Biotechnol.">
        <title>Draft genome sequence of the oilseed species Ricinus communis.</title>
        <authorList>
            <person name="Chan A.P."/>
            <person name="Crabtree J."/>
            <person name="Zhao Q."/>
            <person name="Lorenzi H."/>
            <person name="Orvis J."/>
            <person name="Puiu D."/>
            <person name="Melake-Berhan A."/>
            <person name="Jones K.M."/>
            <person name="Redman J."/>
            <person name="Chen G."/>
            <person name="Cahoon E.B."/>
            <person name="Gedil M."/>
            <person name="Stanke M."/>
            <person name="Haas B.J."/>
            <person name="Wortman J.R."/>
            <person name="Fraser-Liggett C.M."/>
            <person name="Ravel J."/>
            <person name="Rabinowicz P.D."/>
        </authorList>
    </citation>
    <scope>NUCLEOTIDE SEQUENCE [LARGE SCALE GENOMIC DNA]</scope>
    <source>
        <strain evidence="3">cv. Hale</strain>
    </source>
</reference>
<evidence type="ECO:0000313" key="2">
    <source>
        <dbReference type="EMBL" id="EEF35951.1"/>
    </source>
</evidence>
<feature type="transmembrane region" description="Helical" evidence="1">
    <location>
        <begin position="56"/>
        <end position="84"/>
    </location>
</feature>
<keyword evidence="3" id="KW-1185">Reference proteome</keyword>